<dbReference type="SUPFAM" id="SSF52833">
    <property type="entry name" value="Thioredoxin-like"/>
    <property type="match status" value="1"/>
</dbReference>
<name>A0A6C0CJB4_9ZZZZ</name>
<protein>
    <recommendedName>
        <fullName evidence="3">Thioredoxin domain-containing protein</fullName>
    </recommendedName>
</protein>
<proteinExistence type="predicted"/>
<evidence type="ECO:0000256" key="1">
    <source>
        <dbReference type="SAM" id="MobiDB-lite"/>
    </source>
</evidence>
<dbReference type="EMBL" id="MN739415">
    <property type="protein sequence ID" value="QHT03635.1"/>
    <property type="molecule type" value="Genomic_DNA"/>
</dbReference>
<feature type="compositionally biased region" description="Polar residues" evidence="1">
    <location>
        <begin position="161"/>
        <end position="171"/>
    </location>
</feature>
<accession>A0A6C0CJB4</accession>
<dbReference type="Gene3D" id="3.40.30.10">
    <property type="entry name" value="Glutaredoxin"/>
    <property type="match status" value="1"/>
</dbReference>
<dbReference type="InterPro" id="IPR036249">
    <property type="entry name" value="Thioredoxin-like_sf"/>
</dbReference>
<organism evidence="2">
    <name type="scientific">viral metagenome</name>
    <dbReference type="NCBI Taxonomy" id="1070528"/>
    <lineage>
        <taxon>unclassified sequences</taxon>
        <taxon>metagenomes</taxon>
        <taxon>organismal metagenomes</taxon>
    </lineage>
</organism>
<evidence type="ECO:0008006" key="3">
    <source>
        <dbReference type="Google" id="ProtNLM"/>
    </source>
</evidence>
<feature type="compositionally biased region" description="Acidic residues" evidence="1">
    <location>
        <begin position="149"/>
        <end position="158"/>
    </location>
</feature>
<sequence>MEDETPDLFERDRVQELESEDFALTSVDGLALNREGCSIVLFYDDSDESTNMHEIWIDLSEEFSGINFGAVNTTRRRSIMKRIMQIQNSPNHPLWRYFNRMSYPAILAFREVEPGLGFPQAVYNGPKSYEDLADWVANSACQEGYNEYPPEEGNEDDLVNAPSSTNQTKQNARVRRVLADRERELDILSQNPDQYKDMPEVVSIPNYGRARRSKQTADTSFYNF</sequence>
<dbReference type="CDD" id="cd02961">
    <property type="entry name" value="PDI_a_family"/>
    <property type="match status" value="1"/>
</dbReference>
<dbReference type="AlphaFoldDB" id="A0A6C0CJB4"/>
<reference evidence="2" key="1">
    <citation type="journal article" date="2020" name="Nature">
        <title>Giant virus diversity and host interactions through global metagenomics.</title>
        <authorList>
            <person name="Schulz F."/>
            <person name="Roux S."/>
            <person name="Paez-Espino D."/>
            <person name="Jungbluth S."/>
            <person name="Walsh D.A."/>
            <person name="Denef V.J."/>
            <person name="McMahon K.D."/>
            <person name="Konstantinidis K.T."/>
            <person name="Eloe-Fadrosh E.A."/>
            <person name="Kyrpides N.C."/>
            <person name="Woyke T."/>
        </authorList>
    </citation>
    <scope>NUCLEOTIDE SEQUENCE</scope>
    <source>
        <strain evidence="2">GVMAG-M-3300021079-18</strain>
    </source>
</reference>
<feature type="region of interest" description="Disordered" evidence="1">
    <location>
        <begin position="144"/>
        <end position="174"/>
    </location>
</feature>
<evidence type="ECO:0000313" key="2">
    <source>
        <dbReference type="EMBL" id="QHT03635.1"/>
    </source>
</evidence>